<feature type="repeat" description="TPR" evidence="1">
    <location>
        <begin position="462"/>
        <end position="495"/>
    </location>
</feature>
<feature type="signal peptide" evidence="2">
    <location>
        <begin position="1"/>
        <end position="18"/>
    </location>
</feature>
<keyword evidence="4" id="KW-1185">Reference proteome</keyword>
<protein>
    <submittedName>
        <fullName evidence="3">Tetratricopeptide repeat protein</fullName>
    </submittedName>
</protein>
<accession>A0A6P1T8S6</accession>
<evidence type="ECO:0000256" key="2">
    <source>
        <dbReference type="SAM" id="SignalP"/>
    </source>
</evidence>
<dbReference type="PANTHER" id="PTHR12558">
    <property type="entry name" value="CELL DIVISION CYCLE 16,23,27"/>
    <property type="match status" value="1"/>
</dbReference>
<dbReference type="InterPro" id="IPR019734">
    <property type="entry name" value="TPR_rpt"/>
</dbReference>
<keyword evidence="2" id="KW-0732">Signal</keyword>
<dbReference type="Proteomes" id="UP000464495">
    <property type="component" value="Chromosome"/>
</dbReference>
<dbReference type="SMART" id="SM00028">
    <property type="entry name" value="TPR"/>
    <property type="match status" value="7"/>
</dbReference>
<dbReference type="KEGG" id="amaq:GO499_18450"/>
<dbReference type="RefSeq" id="WP_161863564.1">
    <property type="nucleotide sequence ID" value="NZ_CP046620.1"/>
</dbReference>
<name>A0A6P1T8S6_9RHOB</name>
<evidence type="ECO:0000313" key="3">
    <source>
        <dbReference type="EMBL" id="QHQ37022.1"/>
    </source>
</evidence>
<organism evidence="3 4">
    <name type="scientific">Algicella marina</name>
    <dbReference type="NCBI Taxonomy" id="2683284"/>
    <lineage>
        <taxon>Bacteria</taxon>
        <taxon>Pseudomonadati</taxon>
        <taxon>Pseudomonadota</taxon>
        <taxon>Alphaproteobacteria</taxon>
        <taxon>Rhodobacterales</taxon>
        <taxon>Paracoccaceae</taxon>
        <taxon>Algicella</taxon>
    </lineage>
</organism>
<evidence type="ECO:0000256" key="1">
    <source>
        <dbReference type="PROSITE-ProRule" id="PRU00339"/>
    </source>
</evidence>
<sequence>MAACVAATLTLGVGTASAQGLAGPYLAATQADFRNDYEAAADFYSRILLHDPQNRAILQNALVAHIAAGRFDGAESVAARLLSAEPSNQVAGLMKLTIAIREGATGTAEAILRNPEFRFNELFSGLLLGWVAVSEGNFAKATEAFEALQANETLVVYGTYHKALATALAGDYATAAALMESDPEGPLHVDRAAVIAHIAMLSQSDQQDKALAIADMALSDGYVDKEITAIREKLAAGEKVPFTLVETGEDGASLVFGLLASALARDDADRFALVYSRLANHIDPAYEESLILTAEVLSAQGQYDMAIATYKAIAPNSPWYITAEVGRADALRDSDRADLAIEVLSKLAREEPDELTVITALGDLQRTSENFEAAAEAYTTAINLLEDIAPSHWVVFYSRGISFERSGEWDKAEADFRKALELQPDQPLVLNYLGYSLVELPRDLEEAQAMIEKAVEQRPDDGYITDSLGWVLYRVGKFEEAVPHMERAVELEPVDPIINDHLGDVLWKVGRKLEAEFQWRRALSFDPEDKDAERIRRKLEVGLDRVLEDEAAEGASGPGNTAQDL</sequence>
<dbReference type="Pfam" id="PF13432">
    <property type="entry name" value="TPR_16"/>
    <property type="match status" value="2"/>
</dbReference>
<dbReference type="Pfam" id="PF14559">
    <property type="entry name" value="TPR_19"/>
    <property type="match status" value="1"/>
</dbReference>
<dbReference type="PROSITE" id="PS50005">
    <property type="entry name" value="TPR"/>
    <property type="match status" value="2"/>
</dbReference>
<dbReference type="EMBL" id="CP046620">
    <property type="protein sequence ID" value="QHQ37022.1"/>
    <property type="molecule type" value="Genomic_DNA"/>
</dbReference>
<dbReference type="AlphaFoldDB" id="A0A6P1T8S6"/>
<keyword evidence="1" id="KW-0802">TPR repeat</keyword>
<reference evidence="3 4" key="1">
    <citation type="submission" date="2019-12" db="EMBL/GenBank/DDBJ databases">
        <title>Complete genome sequence of Algicella marina strain 9Alg 56(T) isolated from the red alga Tichocarpus crinitus.</title>
        <authorList>
            <person name="Kim S.-G."/>
            <person name="Nedashkovskaya O.I."/>
        </authorList>
    </citation>
    <scope>NUCLEOTIDE SEQUENCE [LARGE SCALE GENOMIC DNA]</scope>
    <source>
        <strain evidence="3 4">9Alg 56</strain>
    </source>
</reference>
<feature type="repeat" description="TPR" evidence="1">
    <location>
        <begin position="393"/>
        <end position="426"/>
    </location>
</feature>
<dbReference type="InterPro" id="IPR011990">
    <property type="entry name" value="TPR-like_helical_dom_sf"/>
</dbReference>
<dbReference type="Pfam" id="PF00515">
    <property type="entry name" value="TPR_1"/>
    <property type="match status" value="1"/>
</dbReference>
<evidence type="ECO:0000313" key="4">
    <source>
        <dbReference type="Proteomes" id="UP000464495"/>
    </source>
</evidence>
<dbReference type="SUPFAM" id="SSF48452">
    <property type="entry name" value="TPR-like"/>
    <property type="match status" value="1"/>
</dbReference>
<dbReference type="Gene3D" id="1.25.40.10">
    <property type="entry name" value="Tetratricopeptide repeat domain"/>
    <property type="match status" value="2"/>
</dbReference>
<feature type="chain" id="PRO_5026795141" evidence="2">
    <location>
        <begin position="19"/>
        <end position="565"/>
    </location>
</feature>
<proteinExistence type="predicted"/>
<dbReference type="PANTHER" id="PTHR12558:SF13">
    <property type="entry name" value="CELL DIVISION CYCLE PROTEIN 27 HOMOLOG"/>
    <property type="match status" value="1"/>
</dbReference>
<gene>
    <name evidence="3" type="ORF">GO499_18450</name>
</gene>